<comment type="caution">
    <text evidence="1">The sequence shown here is derived from an EMBL/GenBank/DDBJ whole genome shotgun (WGS) entry which is preliminary data.</text>
</comment>
<evidence type="ECO:0000313" key="1">
    <source>
        <dbReference type="EMBL" id="KAJ3557689.1"/>
    </source>
</evidence>
<evidence type="ECO:0000313" key="2">
    <source>
        <dbReference type="Proteomes" id="UP001148662"/>
    </source>
</evidence>
<proteinExistence type="predicted"/>
<dbReference type="EMBL" id="JANHOG010000139">
    <property type="protein sequence ID" value="KAJ3557689.1"/>
    <property type="molecule type" value="Genomic_DNA"/>
</dbReference>
<reference evidence="1" key="1">
    <citation type="submission" date="2022-07" db="EMBL/GenBank/DDBJ databases">
        <title>Genome Sequence of Phlebia brevispora.</title>
        <authorList>
            <person name="Buettner E."/>
        </authorList>
    </citation>
    <scope>NUCLEOTIDE SEQUENCE</scope>
    <source>
        <strain evidence="1">MPL23</strain>
    </source>
</reference>
<name>A0ACC1TBY3_9APHY</name>
<sequence>MDSCAAERSHSDIPWGLKWRSSVWYITFIVGLGVTVDLLVYSIVIPVLPFRLEDLGYSGVSALVGWLLFGYSGGLVVSTPPIAALSEKYQNRKYPLIAGQIILIASQILLMEAPKYWVMILARVIQGISSSMIWVVGLALICDSVPENVVGRQLGIAMTGLSLGILIGPPVGGGLYTRFGFRGPFIFAIILTAADLIGRILIIERPEALRYLSGSHNFEAADQAQRHLAGGEKTTEAIEMQLVAKDSEQATTDVQADLQPDVTSNVAGPIATLSLWAVFRKLMGSPRAVTVLLATLIYGIVYSSQEPAVPLYLQALWGLNSSKVGLIYLAAVIPTLFSSPLAGWWADRKGTEWITVASFVSSIPWWVLITIHSSLAFFIVMFAFESFFTSAVVSPLTAELAAVSRAHAGVGYAHVYGAFNLSYGIGATIGPIIGGQMYDHIKHGWTAICLLATGLLAVSSVMAICFTGAYPLLQRL</sequence>
<keyword evidence="2" id="KW-1185">Reference proteome</keyword>
<gene>
    <name evidence="1" type="ORF">NM688_g1336</name>
</gene>
<protein>
    <submittedName>
        <fullName evidence="1">Uncharacterized protein</fullName>
    </submittedName>
</protein>
<organism evidence="1 2">
    <name type="scientific">Phlebia brevispora</name>
    <dbReference type="NCBI Taxonomy" id="194682"/>
    <lineage>
        <taxon>Eukaryota</taxon>
        <taxon>Fungi</taxon>
        <taxon>Dikarya</taxon>
        <taxon>Basidiomycota</taxon>
        <taxon>Agaricomycotina</taxon>
        <taxon>Agaricomycetes</taxon>
        <taxon>Polyporales</taxon>
        <taxon>Meruliaceae</taxon>
        <taxon>Phlebia</taxon>
    </lineage>
</organism>
<dbReference type="Proteomes" id="UP001148662">
    <property type="component" value="Unassembled WGS sequence"/>
</dbReference>
<accession>A0ACC1TBY3</accession>